<accession>A0ABT8SGQ7</accession>
<dbReference type="InterPro" id="IPR023459">
    <property type="entry name" value="Tscrpt_elong_fac_GreA/B_fam"/>
</dbReference>
<evidence type="ECO:0000313" key="2">
    <source>
        <dbReference type="EMBL" id="MDO1536661.1"/>
    </source>
</evidence>
<gene>
    <name evidence="2" type="ORF">Q2T77_30745</name>
</gene>
<name>A0ABT8SGQ7_9BURK</name>
<dbReference type="EMBL" id="JAUKVY010000030">
    <property type="protein sequence ID" value="MDO1536661.1"/>
    <property type="molecule type" value="Genomic_DNA"/>
</dbReference>
<protein>
    <submittedName>
        <fullName evidence="2">GreA/GreB family elongation factor</fullName>
    </submittedName>
</protein>
<dbReference type="RefSeq" id="WP_301814808.1">
    <property type="nucleotide sequence ID" value="NZ_JAUJZH010000030.1"/>
</dbReference>
<keyword evidence="2" id="KW-0251">Elongation factor</keyword>
<feature type="domain" description="Transcription elongation factor GreA/GreB C-terminal" evidence="1">
    <location>
        <begin position="48"/>
        <end position="123"/>
    </location>
</feature>
<dbReference type="SUPFAM" id="SSF54534">
    <property type="entry name" value="FKBP-like"/>
    <property type="match status" value="1"/>
</dbReference>
<dbReference type="GO" id="GO:0003746">
    <property type="term" value="F:translation elongation factor activity"/>
    <property type="evidence" value="ECO:0007669"/>
    <property type="project" value="UniProtKB-KW"/>
</dbReference>
<keyword evidence="2" id="KW-0648">Protein biosynthesis</keyword>
<dbReference type="InterPro" id="IPR036953">
    <property type="entry name" value="GreA/GreB_C_sf"/>
</dbReference>
<dbReference type="Proteomes" id="UP001169027">
    <property type="component" value="Unassembled WGS sequence"/>
</dbReference>
<keyword evidence="3" id="KW-1185">Reference proteome</keyword>
<dbReference type="PANTHER" id="PTHR30437">
    <property type="entry name" value="TRANSCRIPTION ELONGATION FACTOR GREA"/>
    <property type="match status" value="1"/>
</dbReference>
<comment type="caution">
    <text evidence="2">The sequence shown here is derived from an EMBL/GenBank/DDBJ whole genome shotgun (WGS) entry which is preliminary data.</text>
</comment>
<reference evidence="2" key="1">
    <citation type="submission" date="2023-06" db="EMBL/GenBank/DDBJ databases">
        <authorList>
            <person name="Jiang Y."/>
            <person name="Liu Q."/>
        </authorList>
    </citation>
    <scope>NUCLEOTIDE SEQUENCE</scope>
    <source>
        <strain evidence="2">CGMCC 1.12090</strain>
    </source>
</reference>
<organism evidence="2 3">
    <name type="scientific">Variovorax ginsengisoli</name>
    <dbReference type="NCBI Taxonomy" id="363844"/>
    <lineage>
        <taxon>Bacteria</taxon>
        <taxon>Pseudomonadati</taxon>
        <taxon>Pseudomonadota</taxon>
        <taxon>Betaproteobacteria</taxon>
        <taxon>Burkholderiales</taxon>
        <taxon>Comamonadaceae</taxon>
        <taxon>Variovorax</taxon>
    </lineage>
</organism>
<proteinExistence type="predicted"/>
<sequence>MHAVVHGERTLTDLDFARLTKLLSQQLPPTLADLLASAEVTSSRAVNADVVTMYSRVEVVDVHTRRRQVLTICYPGDAEPAAGFISVLSPVGNSLLGLKTGDVARWLTPTGEECAAEIAAIQYQPEATGDYSR</sequence>
<dbReference type="InterPro" id="IPR001437">
    <property type="entry name" value="Tscrpt_elong_fac_GreA/B_C"/>
</dbReference>
<dbReference type="InterPro" id="IPR018151">
    <property type="entry name" value="TF_GreA/GreB_CS"/>
</dbReference>
<dbReference type="Pfam" id="PF01272">
    <property type="entry name" value="GreA_GreB"/>
    <property type="match status" value="1"/>
</dbReference>
<dbReference type="PANTHER" id="PTHR30437:SF5">
    <property type="entry name" value="REGULATOR OF NUCLEOSIDE DIPHOSPHATE KINASE"/>
    <property type="match status" value="1"/>
</dbReference>
<dbReference type="Gene3D" id="3.10.50.30">
    <property type="entry name" value="Transcription elongation factor, GreA/GreB, C-terminal domain"/>
    <property type="match status" value="1"/>
</dbReference>
<dbReference type="PROSITE" id="PS00830">
    <property type="entry name" value="GREAB_2"/>
    <property type="match status" value="1"/>
</dbReference>
<evidence type="ECO:0000313" key="3">
    <source>
        <dbReference type="Proteomes" id="UP001169027"/>
    </source>
</evidence>
<evidence type="ECO:0000259" key="1">
    <source>
        <dbReference type="Pfam" id="PF01272"/>
    </source>
</evidence>